<dbReference type="Proteomes" id="UP000297703">
    <property type="component" value="Unassembled WGS sequence"/>
</dbReference>
<protein>
    <submittedName>
        <fullName evidence="1">Protein sidekick-1</fullName>
    </submittedName>
</protein>
<reference evidence="1 2" key="2">
    <citation type="submission" date="2019-04" db="EMBL/GenBank/DDBJ databases">
        <title>The genome sequence of big-headed turtle.</title>
        <authorList>
            <person name="Gong S."/>
        </authorList>
    </citation>
    <scope>NUCLEOTIDE SEQUENCE [LARGE SCALE GENOMIC DNA]</scope>
    <source>
        <strain evidence="1">DO16091913</strain>
        <tissue evidence="1">Muscle</tissue>
    </source>
</reference>
<dbReference type="AlphaFoldDB" id="A0A4D9EKC5"/>
<evidence type="ECO:0000313" key="2">
    <source>
        <dbReference type="Proteomes" id="UP000297703"/>
    </source>
</evidence>
<evidence type="ECO:0000313" key="1">
    <source>
        <dbReference type="EMBL" id="TFK10999.1"/>
    </source>
</evidence>
<comment type="caution">
    <text evidence="1">The sequence shown here is derived from an EMBL/GenBank/DDBJ whole genome shotgun (WGS) entry which is preliminary data.</text>
</comment>
<reference evidence="1 2" key="1">
    <citation type="submission" date="2019-04" db="EMBL/GenBank/DDBJ databases">
        <title>Draft genome of the big-headed turtle Platysternon megacephalum.</title>
        <authorList>
            <person name="Gong S."/>
        </authorList>
    </citation>
    <scope>NUCLEOTIDE SEQUENCE [LARGE SCALE GENOMIC DNA]</scope>
    <source>
        <strain evidence="1">DO16091913</strain>
        <tissue evidence="1">Muscle</tissue>
    </source>
</reference>
<sequence>MQHLLCTEADPLLHGFIKSVLMLDSQAVKPLRLHRNGPNGERSLRPIVWLRVEGEECFITLLALHLLSQQPWSMDAGFSAPPVIQWVTLGGVTIVLAQQTCEFPCKLLLAHQTKSGTALVFPALPHT</sequence>
<organism evidence="1 2">
    <name type="scientific">Platysternon megacephalum</name>
    <name type="common">big-headed turtle</name>
    <dbReference type="NCBI Taxonomy" id="55544"/>
    <lineage>
        <taxon>Eukaryota</taxon>
        <taxon>Metazoa</taxon>
        <taxon>Chordata</taxon>
        <taxon>Craniata</taxon>
        <taxon>Vertebrata</taxon>
        <taxon>Euteleostomi</taxon>
        <taxon>Archelosauria</taxon>
        <taxon>Testudinata</taxon>
        <taxon>Testudines</taxon>
        <taxon>Cryptodira</taxon>
        <taxon>Durocryptodira</taxon>
        <taxon>Testudinoidea</taxon>
        <taxon>Platysternidae</taxon>
        <taxon>Platysternon</taxon>
    </lineage>
</organism>
<accession>A0A4D9EKC5</accession>
<dbReference type="EMBL" id="QXTE01000037">
    <property type="protein sequence ID" value="TFK10999.1"/>
    <property type="molecule type" value="Genomic_DNA"/>
</dbReference>
<keyword evidence="2" id="KW-1185">Reference proteome</keyword>
<name>A0A4D9EKC5_9SAUR</name>
<proteinExistence type="predicted"/>
<gene>
    <name evidence="1" type="ORF">DR999_PMT05809</name>
</gene>